<evidence type="ECO:0000313" key="4">
    <source>
        <dbReference type="Proteomes" id="UP000676776"/>
    </source>
</evidence>
<evidence type="ECO:0000259" key="2">
    <source>
        <dbReference type="Pfam" id="PF05872"/>
    </source>
</evidence>
<feature type="domain" description="Helicase HerA-like C-terminal" evidence="2">
    <location>
        <begin position="31"/>
        <end position="508"/>
    </location>
</feature>
<sequence>MDNKDAFIKHIKDGNTFKGDYITLGSAMLNGETMTNAYVNVPLKTMNRHGLIAGATGTGKTKTLQVLAENLSEKGVPVLLMDIKGDLSGLAKPSPGHPKIDERHEKIGLPFDPKSFPVEILTLSEQDGVRLRATISEFGPVLISRILDVTETQAGIISVIFKYCDDHKLPLLDLKDFKKILQYATGDGKKEFQEAYGRISTASTGAILRKIIEIEQQGGDLFFGETSFDTQDLLRIDENGRGYINIIRLTDIQDRPKLFSTFMLSLLAEIYSTFPEQGDSGRPELVMFIDEAHLIFNEASGALLNQIESIVKLIRSKGVGLYFVTQNPTDVPEEVLGQLGLKVQHALRAFTAKDRKAIKLTAENYPDTDYYDTAEVLTSLGIGEALVSALNEKGKPTPLAATMMRAPMSRMDILSASELSRLLAQSELTKKYNQEIDRESAYEMLNKKIKQAEAEEAKQKAEEEKEALKRAESKKRSNTTKRKSTRQNPIVKVLSSPTVIRSVLGILTKMLK</sequence>
<protein>
    <submittedName>
        <fullName evidence="3">DUF853 family protein</fullName>
    </submittedName>
</protein>
<accession>A0ABS3T368</accession>
<name>A0ABS3T368_9FLAO</name>
<dbReference type="Proteomes" id="UP000676776">
    <property type="component" value="Unassembled WGS sequence"/>
</dbReference>
<dbReference type="EMBL" id="JAGEVF010000008">
    <property type="protein sequence ID" value="MBO3117183.1"/>
    <property type="molecule type" value="Genomic_DNA"/>
</dbReference>
<dbReference type="InterPro" id="IPR027417">
    <property type="entry name" value="P-loop_NTPase"/>
</dbReference>
<organism evidence="3 4">
    <name type="scientific">Winogradskyella pelagia</name>
    <dbReference type="NCBI Taxonomy" id="2819984"/>
    <lineage>
        <taxon>Bacteria</taxon>
        <taxon>Pseudomonadati</taxon>
        <taxon>Bacteroidota</taxon>
        <taxon>Flavobacteriia</taxon>
        <taxon>Flavobacteriales</taxon>
        <taxon>Flavobacteriaceae</taxon>
        <taxon>Winogradskyella</taxon>
    </lineage>
</organism>
<dbReference type="InterPro" id="IPR033186">
    <property type="entry name" value="HerA_C"/>
</dbReference>
<dbReference type="InterPro" id="IPR051162">
    <property type="entry name" value="T4SS_component"/>
</dbReference>
<gene>
    <name evidence="3" type="ORF">J4050_10520</name>
</gene>
<dbReference type="SUPFAM" id="SSF52540">
    <property type="entry name" value="P-loop containing nucleoside triphosphate hydrolases"/>
    <property type="match status" value="1"/>
</dbReference>
<evidence type="ECO:0000256" key="1">
    <source>
        <dbReference type="SAM" id="MobiDB-lite"/>
    </source>
</evidence>
<feature type="compositionally biased region" description="Basic and acidic residues" evidence="1">
    <location>
        <begin position="459"/>
        <end position="475"/>
    </location>
</feature>
<dbReference type="PANTHER" id="PTHR30121:SF6">
    <property type="entry name" value="SLR6007 PROTEIN"/>
    <property type="match status" value="1"/>
</dbReference>
<dbReference type="Pfam" id="PF05872">
    <property type="entry name" value="HerA_C"/>
    <property type="match status" value="1"/>
</dbReference>
<dbReference type="RefSeq" id="WP_208154550.1">
    <property type="nucleotide sequence ID" value="NZ_JAGEVF010000008.1"/>
</dbReference>
<comment type="caution">
    <text evidence="3">The sequence shown here is derived from an EMBL/GenBank/DDBJ whole genome shotgun (WGS) entry which is preliminary data.</text>
</comment>
<dbReference type="PANTHER" id="PTHR30121">
    <property type="entry name" value="UNCHARACTERIZED PROTEIN YJGR-RELATED"/>
    <property type="match status" value="1"/>
</dbReference>
<dbReference type="CDD" id="cd01983">
    <property type="entry name" value="SIMIBI"/>
    <property type="match status" value="1"/>
</dbReference>
<dbReference type="Gene3D" id="3.40.50.300">
    <property type="entry name" value="P-loop containing nucleotide triphosphate hydrolases"/>
    <property type="match status" value="2"/>
</dbReference>
<proteinExistence type="predicted"/>
<evidence type="ECO:0000313" key="3">
    <source>
        <dbReference type="EMBL" id="MBO3117183.1"/>
    </source>
</evidence>
<keyword evidence="4" id="KW-1185">Reference proteome</keyword>
<feature type="region of interest" description="Disordered" evidence="1">
    <location>
        <begin position="459"/>
        <end position="490"/>
    </location>
</feature>
<reference evidence="3 4" key="1">
    <citation type="submission" date="2021-03" db="EMBL/GenBank/DDBJ databases">
        <title>Winogradskyella sp. nov., isolated from costal sediment.</title>
        <authorList>
            <person name="Gao C."/>
        </authorList>
    </citation>
    <scope>NUCLEOTIDE SEQUENCE [LARGE SCALE GENOMIC DNA]</scope>
    <source>
        <strain evidence="3 4">DF17</strain>
    </source>
</reference>
<feature type="compositionally biased region" description="Basic residues" evidence="1">
    <location>
        <begin position="476"/>
        <end position="485"/>
    </location>
</feature>